<dbReference type="STRING" id="1219077.VAZ01S_039_00400"/>
<feature type="signal peptide" evidence="1">
    <location>
        <begin position="1"/>
        <end position="22"/>
    </location>
</feature>
<dbReference type="RefSeq" id="WP_021709965.1">
    <property type="nucleotide sequence ID" value="NZ_BAOB01000300.1"/>
</dbReference>
<evidence type="ECO:0008006" key="4">
    <source>
        <dbReference type="Google" id="ProtNLM"/>
    </source>
</evidence>
<keyword evidence="1" id="KW-0732">Signal</keyword>
<proteinExistence type="predicted"/>
<feature type="chain" id="PRO_5004638043" description="EF-hand domain-containing protein" evidence="1">
    <location>
        <begin position="23"/>
        <end position="213"/>
    </location>
</feature>
<comment type="caution">
    <text evidence="2">The sequence shown here is derived from an EMBL/GenBank/DDBJ whole genome shotgun (WGS) entry which is preliminary data.</text>
</comment>
<accession>U3AR38</accession>
<protein>
    <recommendedName>
        <fullName evidence="4">EF-hand domain-containing protein</fullName>
    </recommendedName>
</protein>
<dbReference type="AlphaFoldDB" id="U3AR38"/>
<evidence type="ECO:0000313" key="2">
    <source>
        <dbReference type="EMBL" id="GAD76215.1"/>
    </source>
</evidence>
<dbReference type="eggNOG" id="ENOG5031Q0G">
    <property type="taxonomic scope" value="Bacteria"/>
</dbReference>
<dbReference type="OrthoDB" id="5911844at2"/>
<gene>
    <name evidence="2" type="ORF">VAZ01S_039_00400</name>
</gene>
<name>U3AR38_9VIBR</name>
<evidence type="ECO:0000256" key="1">
    <source>
        <dbReference type="SAM" id="SignalP"/>
    </source>
</evidence>
<dbReference type="EMBL" id="BATL01000039">
    <property type="protein sequence ID" value="GAD76215.1"/>
    <property type="molecule type" value="Genomic_DNA"/>
</dbReference>
<evidence type="ECO:0000313" key="3">
    <source>
        <dbReference type="Proteomes" id="UP000016567"/>
    </source>
</evidence>
<organism evidence="2 3">
    <name type="scientific">Vibrio azureus NBRC 104587</name>
    <dbReference type="NCBI Taxonomy" id="1219077"/>
    <lineage>
        <taxon>Bacteria</taxon>
        <taxon>Pseudomonadati</taxon>
        <taxon>Pseudomonadota</taxon>
        <taxon>Gammaproteobacteria</taxon>
        <taxon>Vibrionales</taxon>
        <taxon>Vibrionaceae</taxon>
        <taxon>Vibrio</taxon>
    </lineage>
</organism>
<keyword evidence="3" id="KW-1185">Reference proteome</keyword>
<sequence>MSKKLLVLLAIAALSNASSATAARPGKCGAGFEKWDLNCDGKLDYKESIASGQAYRDQAAKVYRPAAREGLPEPDKAGYPNVVKNQNPKPEILYYNPNGLRISDGRDKSKTKSVRLSKNISDYRELRLTYRLQAEDVGVHTRNMTINTDLWHVDPSHSKWDKLYRYAEQVGVDKNRWDSIHFWRIAPNRIWVLEKCDSWRWCGARLMAVEGIK</sequence>
<dbReference type="Proteomes" id="UP000016567">
    <property type="component" value="Unassembled WGS sequence"/>
</dbReference>
<reference evidence="2 3" key="1">
    <citation type="submission" date="2013-09" db="EMBL/GenBank/DDBJ databases">
        <title>Whole genome shotgun sequence of Vibrio azureus NBRC 104587.</title>
        <authorList>
            <person name="Isaki S."/>
            <person name="Hosoyama A."/>
            <person name="Numata M."/>
            <person name="Hashimoto M."/>
            <person name="Hosoyama Y."/>
            <person name="Tsuchikane K."/>
            <person name="Noguchi M."/>
            <person name="Hirakata S."/>
            <person name="Ichikawa N."/>
            <person name="Ohji S."/>
            <person name="Yamazoe A."/>
            <person name="Fujita N."/>
        </authorList>
    </citation>
    <scope>NUCLEOTIDE SEQUENCE [LARGE SCALE GENOMIC DNA]</scope>
    <source>
        <strain evidence="2 3">NBRC 104587</strain>
    </source>
</reference>